<evidence type="ECO:0000313" key="1">
    <source>
        <dbReference type="EMBL" id="RHA82422.1"/>
    </source>
</evidence>
<dbReference type="EMBL" id="QSFW01000045">
    <property type="protein sequence ID" value="RHA82422.1"/>
    <property type="molecule type" value="Genomic_DNA"/>
</dbReference>
<evidence type="ECO:0000313" key="2">
    <source>
        <dbReference type="Proteomes" id="UP000284990"/>
    </source>
</evidence>
<comment type="caution">
    <text evidence="1">The sequence shown here is derived from an EMBL/GenBank/DDBJ whole genome shotgun (WGS) entry which is preliminary data.</text>
</comment>
<proteinExistence type="predicted"/>
<dbReference type="Proteomes" id="UP000284990">
    <property type="component" value="Unassembled WGS sequence"/>
</dbReference>
<name>A0AA92UX92_9BACT</name>
<reference evidence="1 2" key="1">
    <citation type="submission" date="2018-08" db="EMBL/GenBank/DDBJ databases">
        <title>A genome reference for cultivated species of the human gut microbiota.</title>
        <authorList>
            <person name="Zou Y."/>
            <person name="Xue W."/>
            <person name="Luo G."/>
        </authorList>
    </citation>
    <scope>NUCLEOTIDE SEQUENCE [LARGE SCALE GENOMIC DNA]</scope>
    <source>
        <strain evidence="1 2">AM42-23AC</strain>
    </source>
</reference>
<dbReference type="AlphaFoldDB" id="A0AA92UX92"/>
<gene>
    <name evidence="1" type="ORF">DW916_15380</name>
</gene>
<organism evidence="1 2">
    <name type="scientific">Segatella copri</name>
    <dbReference type="NCBI Taxonomy" id="165179"/>
    <lineage>
        <taxon>Bacteria</taxon>
        <taxon>Pseudomonadati</taxon>
        <taxon>Bacteroidota</taxon>
        <taxon>Bacteroidia</taxon>
        <taxon>Bacteroidales</taxon>
        <taxon>Prevotellaceae</taxon>
        <taxon>Segatella</taxon>
    </lineage>
</organism>
<accession>A0AA92UX92</accession>
<sequence>MTGEEMKIYLKQSGIPLATIAEGLGISPQNLNGRLKAKSLKTDFVAQIRAVIDSYASSLSTEMEGDVMDSNVNGSNNMAGQSSVDLALQRETEVLRKQNEFQQKLIEAQQKQIATLLALASKNIINN</sequence>
<protein>
    <submittedName>
        <fullName evidence="1">Uncharacterized protein</fullName>
    </submittedName>
</protein>